<evidence type="ECO:0000313" key="1">
    <source>
        <dbReference type="EMBL" id="KKN34803.1"/>
    </source>
</evidence>
<accession>A0A0F9T004</accession>
<name>A0A0F9T004_9ZZZZ</name>
<organism evidence="1">
    <name type="scientific">marine sediment metagenome</name>
    <dbReference type="NCBI Taxonomy" id="412755"/>
    <lineage>
        <taxon>unclassified sequences</taxon>
        <taxon>metagenomes</taxon>
        <taxon>ecological metagenomes</taxon>
    </lineage>
</organism>
<protein>
    <submittedName>
        <fullName evidence="1">Uncharacterized protein</fullName>
    </submittedName>
</protein>
<dbReference type="EMBL" id="LAZR01002082">
    <property type="protein sequence ID" value="KKN34803.1"/>
    <property type="molecule type" value="Genomic_DNA"/>
</dbReference>
<reference evidence="1" key="1">
    <citation type="journal article" date="2015" name="Nature">
        <title>Complex archaea that bridge the gap between prokaryotes and eukaryotes.</title>
        <authorList>
            <person name="Spang A."/>
            <person name="Saw J.H."/>
            <person name="Jorgensen S.L."/>
            <person name="Zaremba-Niedzwiedzka K."/>
            <person name="Martijn J."/>
            <person name="Lind A.E."/>
            <person name="van Eijk R."/>
            <person name="Schleper C."/>
            <person name="Guy L."/>
            <person name="Ettema T.J."/>
        </authorList>
    </citation>
    <scope>NUCLEOTIDE SEQUENCE</scope>
</reference>
<gene>
    <name evidence="1" type="ORF">LCGC14_0789830</name>
</gene>
<dbReference type="AlphaFoldDB" id="A0A0F9T004"/>
<comment type="caution">
    <text evidence="1">The sequence shown here is derived from an EMBL/GenBank/DDBJ whole genome shotgun (WGS) entry which is preliminary data.</text>
</comment>
<sequence length="106" mass="12010">MLLLARLAVVEGSDVDMGHGLPGAPTERELAQEAWAKHQDAEGQRHREILRRAKHFDALLEALDRLYVHTRILRSELKPESRGLKMALDNAKAVRERARDLVPEAK</sequence>
<proteinExistence type="predicted"/>